<reference evidence="2 3" key="1">
    <citation type="journal article" date="2018" name="Nat. Ecol. Evol.">
        <title>Pezizomycetes genomes reveal the molecular basis of ectomycorrhizal truffle lifestyle.</title>
        <authorList>
            <person name="Murat C."/>
            <person name="Payen T."/>
            <person name="Noel B."/>
            <person name="Kuo A."/>
            <person name="Morin E."/>
            <person name="Chen J."/>
            <person name="Kohler A."/>
            <person name="Krizsan K."/>
            <person name="Balestrini R."/>
            <person name="Da Silva C."/>
            <person name="Montanini B."/>
            <person name="Hainaut M."/>
            <person name="Levati E."/>
            <person name="Barry K.W."/>
            <person name="Belfiori B."/>
            <person name="Cichocki N."/>
            <person name="Clum A."/>
            <person name="Dockter R.B."/>
            <person name="Fauchery L."/>
            <person name="Guy J."/>
            <person name="Iotti M."/>
            <person name="Le Tacon F."/>
            <person name="Lindquist E.A."/>
            <person name="Lipzen A."/>
            <person name="Malagnac F."/>
            <person name="Mello A."/>
            <person name="Molinier V."/>
            <person name="Miyauchi S."/>
            <person name="Poulain J."/>
            <person name="Riccioni C."/>
            <person name="Rubini A."/>
            <person name="Sitrit Y."/>
            <person name="Splivallo R."/>
            <person name="Traeger S."/>
            <person name="Wang M."/>
            <person name="Zifcakova L."/>
            <person name="Wipf D."/>
            <person name="Zambonelli A."/>
            <person name="Paolocci F."/>
            <person name="Nowrousian M."/>
            <person name="Ottonello S."/>
            <person name="Baldrian P."/>
            <person name="Spatafora J.W."/>
            <person name="Henrissat B."/>
            <person name="Nagy L.G."/>
            <person name="Aury J.M."/>
            <person name="Wincker P."/>
            <person name="Grigoriev I.V."/>
            <person name="Bonfante P."/>
            <person name="Martin F.M."/>
        </authorList>
    </citation>
    <scope>NUCLEOTIDE SEQUENCE [LARGE SCALE GENOMIC DNA]</scope>
    <source>
        <strain evidence="2 3">ATCC MYA-4762</strain>
    </source>
</reference>
<evidence type="ECO:0000313" key="3">
    <source>
        <dbReference type="Proteomes" id="UP000267821"/>
    </source>
</evidence>
<feature type="region of interest" description="Disordered" evidence="1">
    <location>
        <begin position="431"/>
        <end position="502"/>
    </location>
</feature>
<dbReference type="AlphaFoldDB" id="A0A3N4LLE8"/>
<feature type="compositionally biased region" description="Acidic residues" evidence="1">
    <location>
        <begin position="450"/>
        <end position="462"/>
    </location>
</feature>
<dbReference type="EMBL" id="ML121545">
    <property type="protein sequence ID" value="RPB23606.1"/>
    <property type="molecule type" value="Genomic_DNA"/>
</dbReference>
<dbReference type="InParanoid" id="A0A3N4LLE8"/>
<feature type="compositionally biased region" description="Polar residues" evidence="1">
    <location>
        <begin position="1"/>
        <end position="33"/>
    </location>
</feature>
<sequence length="676" mass="75575">MQKPSTRTYPETEFSSQSGVVITPESELSSTMPHSYMGNDDRNIPPRTTSPPDDNDEGEQYTRMYPVPRRSQLRTPDRTPIRSLITPPDSLERRALPTSPLHISPLLPHTISNLTPSLLCALSRSLTYSPDFPFRNRDHGISIPATPESFQIWTARYKHVLYSNELHSLWEYSPDAQSFIIKCMPTPIHENVANYAMVAVLDALRTHTGMSMYDTGIRVYPNTEVETAENGSGARGRRIPDLCIKVHLHPLEAERVFTGVVWEVGFSQTLESLRRRARMWFSNKGIGEGVTVHLVVLVHVFEEEAPKEYLDEDGQVIMSRNKARREKWAWPSRYFGGRGLVEEVTGRDGGRGLVEEITGRGGMKKTVKEALKREITEMLLEEDEEGGLMPLLLEPLGANLIVYRRREDVDHAAGMTPEDNQSTEVVANVEQDENASEEDDSATEHRETEQDSESDSESDQDSDSSQNSHNHPAETEPLDAPSEGSDCGCNEASSNDGGDDAVDASLGVQQIYSLPLVHNNAPLASLSSHPFSIRIAELYGPLSSDSAITPHLLNQMPPLIRPHADNQIDFPLEKLAEAVLGDRREMRKRRARDRAEGIVDRAWAEVAAVEDRLRKDKEKLRRVADRESRQVGRRVRKIGEIGGEERPAGEEGEGSKGGGIRGIRQKRVRMGNSEEC</sequence>
<protein>
    <submittedName>
        <fullName evidence="2">Uncharacterized protein</fullName>
    </submittedName>
</protein>
<gene>
    <name evidence="2" type="ORF">L211DRAFT_880744</name>
</gene>
<feature type="region of interest" description="Disordered" evidence="1">
    <location>
        <begin position="632"/>
        <end position="676"/>
    </location>
</feature>
<accession>A0A3N4LLE8</accession>
<organism evidence="2 3">
    <name type="scientific">Terfezia boudieri ATCC MYA-4762</name>
    <dbReference type="NCBI Taxonomy" id="1051890"/>
    <lineage>
        <taxon>Eukaryota</taxon>
        <taxon>Fungi</taxon>
        <taxon>Dikarya</taxon>
        <taxon>Ascomycota</taxon>
        <taxon>Pezizomycotina</taxon>
        <taxon>Pezizomycetes</taxon>
        <taxon>Pezizales</taxon>
        <taxon>Pezizaceae</taxon>
        <taxon>Terfezia</taxon>
    </lineage>
</organism>
<name>A0A3N4LLE8_9PEZI</name>
<dbReference type="Proteomes" id="UP000267821">
    <property type="component" value="Unassembled WGS sequence"/>
</dbReference>
<feature type="compositionally biased region" description="Acidic residues" evidence="1">
    <location>
        <begin position="431"/>
        <end position="441"/>
    </location>
</feature>
<proteinExistence type="predicted"/>
<feature type="region of interest" description="Disordered" evidence="1">
    <location>
        <begin position="1"/>
        <end position="61"/>
    </location>
</feature>
<keyword evidence="3" id="KW-1185">Reference proteome</keyword>
<evidence type="ECO:0000313" key="2">
    <source>
        <dbReference type="EMBL" id="RPB23606.1"/>
    </source>
</evidence>
<evidence type="ECO:0000256" key="1">
    <source>
        <dbReference type="SAM" id="MobiDB-lite"/>
    </source>
</evidence>
<dbReference type="OrthoDB" id="10502247at2759"/>
<feature type="compositionally biased region" description="Basic and acidic residues" evidence="1">
    <location>
        <begin position="637"/>
        <end position="649"/>
    </location>
</feature>